<keyword evidence="2" id="KW-1185">Reference proteome</keyword>
<sequence length="42" mass="4606">MDDVAGDNPAVAVELDDAFEEKAELARQRPALNRAGENAWHL</sequence>
<protein>
    <submittedName>
        <fullName evidence="1">Uncharacterized protein</fullName>
    </submittedName>
</protein>
<comment type="caution">
    <text evidence="1">The sequence shown here is derived from an EMBL/GenBank/DDBJ whole genome shotgun (WGS) entry which is preliminary data.</text>
</comment>
<accession>A0ABW1AV06</accession>
<dbReference type="RefSeq" id="WP_385961575.1">
    <property type="nucleotide sequence ID" value="NZ_JBHSOG010000068.1"/>
</dbReference>
<evidence type="ECO:0000313" key="1">
    <source>
        <dbReference type="EMBL" id="MFC5770978.1"/>
    </source>
</evidence>
<dbReference type="Proteomes" id="UP001595974">
    <property type="component" value="Unassembled WGS sequence"/>
</dbReference>
<name>A0ABW1AV06_9RHOO</name>
<gene>
    <name evidence="1" type="ORF">ACFPTN_16480</name>
</gene>
<reference evidence="2" key="1">
    <citation type="journal article" date="2019" name="Int. J. Syst. Evol. Microbiol.">
        <title>The Global Catalogue of Microorganisms (GCM) 10K type strain sequencing project: providing services to taxonomists for standard genome sequencing and annotation.</title>
        <authorList>
            <consortium name="The Broad Institute Genomics Platform"/>
            <consortium name="The Broad Institute Genome Sequencing Center for Infectious Disease"/>
            <person name="Wu L."/>
            <person name="Ma J."/>
        </authorList>
    </citation>
    <scope>NUCLEOTIDE SEQUENCE [LARGE SCALE GENOMIC DNA]</scope>
    <source>
        <strain evidence="2">SHR3</strain>
    </source>
</reference>
<evidence type="ECO:0000313" key="2">
    <source>
        <dbReference type="Proteomes" id="UP001595974"/>
    </source>
</evidence>
<dbReference type="EMBL" id="JBHSOG010000068">
    <property type="protein sequence ID" value="MFC5770978.1"/>
    <property type="molecule type" value="Genomic_DNA"/>
</dbReference>
<proteinExistence type="predicted"/>
<organism evidence="1 2">
    <name type="scientific">Thauera sinica</name>
    <dbReference type="NCBI Taxonomy" id="2665146"/>
    <lineage>
        <taxon>Bacteria</taxon>
        <taxon>Pseudomonadati</taxon>
        <taxon>Pseudomonadota</taxon>
        <taxon>Betaproteobacteria</taxon>
        <taxon>Rhodocyclales</taxon>
        <taxon>Zoogloeaceae</taxon>
        <taxon>Thauera</taxon>
    </lineage>
</organism>